<proteinExistence type="predicted"/>
<evidence type="ECO:0000313" key="2">
    <source>
        <dbReference type="EMBL" id="PIZ88705.1"/>
    </source>
</evidence>
<dbReference type="InterPro" id="IPR003695">
    <property type="entry name" value="Ppx_GppA_N"/>
</dbReference>
<protein>
    <recommendedName>
        <fullName evidence="1">Ppx/GppA phosphatase N-terminal domain-containing protein</fullName>
    </recommendedName>
</protein>
<dbReference type="GO" id="GO:0016462">
    <property type="term" value="F:pyrophosphatase activity"/>
    <property type="evidence" value="ECO:0007669"/>
    <property type="project" value="TreeGrafter"/>
</dbReference>
<reference evidence="3" key="1">
    <citation type="submission" date="2017-09" db="EMBL/GenBank/DDBJ databases">
        <title>Depth-based differentiation of microbial function through sediment-hosted aquifers and enrichment of novel symbionts in the deep terrestrial subsurface.</title>
        <authorList>
            <person name="Probst A.J."/>
            <person name="Ladd B."/>
            <person name="Jarett J.K."/>
            <person name="Geller-Mcgrath D.E."/>
            <person name="Sieber C.M.K."/>
            <person name="Emerson J.B."/>
            <person name="Anantharaman K."/>
            <person name="Thomas B.C."/>
            <person name="Malmstrom R."/>
            <person name="Stieglmeier M."/>
            <person name="Klingl A."/>
            <person name="Woyke T."/>
            <person name="Ryan C.M."/>
            <person name="Banfield J.F."/>
        </authorList>
    </citation>
    <scope>NUCLEOTIDE SEQUENCE [LARGE SCALE GENOMIC DNA]</scope>
</reference>
<dbReference type="PANTHER" id="PTHR30005:SF0">
    <property type="entry name" value="RETROGRADE REGULATION PROTEIN 2"/>
    <property type="match status" value="1"/>
</dbReference>
<evidence type="ECO:0000313" key="3">
    <source>
        <dbReference type="Proteomes" id="UP000230760"/>
    </source>
</evidence>
<dbReference type="Gene3D" id="3.30.420.150">
    <property type="entry name" value="Exopolyphosphatase. Domain 2"/>
    <property type="match status" value="1"/>
</dbReference>
<dbReference type="InterPro" id="IPR050273">
    <property type="entry name" value="GppA/Ppx_hydrolase"/>
</dbReference>
<feature type="domain" description="Ppx/GppA phosphatase N-terminal" evidence="1">
    <location>
        <begin position="47"/>
        <end position="151"/>
    </location>
</feature>
<gene>
    <name evidence="2" type="ORF">COX90_03215</name>
</gene>
<name>A0A2M7UXW7_9BACT</name>
<dbReference type="Pfam" id="PF02541">
    <property type="entry name" value="Ppx-GppA"/>
    <property type="match status" value="1"/>
</dbReference>
<dbReference type="Gene3D" id="3.30.420.40">
    <property type="match status" value="1"/>
</dbReference>
<sequence length="154" mass="17243">MFPTYAVIDIGTLKVKLLIAELLASGEVKEIYSSNTLTCFGCDMDRNNGCVFEENLQKTIEEIKRCKELLRKYNVSKSKVVSTHAMRRAKNKEEILKRIWEETGLQVENISQEDEALLFFNAVMNGFEKNTASYAIADVGGGSVQILIGNKNGI</sequence>
<dbReference type="SUPFAM" id="SSF53067">
    <property type="entry name" value="Actin-like ATPase domain"/>
    <property type="match status" value="1"/>
</dbReference>
<dbReference type="AlphaFoldDB" id="A0A2M7UXW7"/>
<organism evidence="2 3">
    <name type="scientific">Candidatus Nealsonbacteria bacterium CG_4_10_14_0_2_um_filter_38_17</name>
    <dbReference type="NCBI Taxonomy" id="1974680"/>
    <lineage>
        <taxon>Bacteria</taxon>
        <taxon>Candidatus Nealsoniibacteriota</taxon>
    </lineage>
</organism>
<feature type="non-terminal residue" evidence="2">
    <location>
        <position position="154"/>
    </location>
</feature>
<evidence type="ECO:0000259" key="1">
    <source>
        <dbReference type="Pfam" id="PF02541"/>
    </source>
</evidence>
<comment type="caution">
    <text evidence="2">The sequence shown here is derived from an EMBL/GenBank/DDBJ whole genome shotgun (WGS) entry which is preliminary data.</text>
</comment>
<dbReference type="PANTHER" id="PTHR30005">
    <property type="entry name" value="EXOPOLYPHOSPHATASE"/>
    <property type="match status" value="1"/>
</dbReference>
<dbReference type="Proteomes" id="UP000230760">
    <property type="component" value="Unassembled WGS sequence"/>
</dbReference>
<accession>A0A2M7UXW7</accession>
<dbReference type="InterPro" id="IPR043129">
    <property type="entry name" value="ATPase_NBD"/>
</dbReference>
<dbReference type="EMBL" id="PFPB01000058">
    <property type="protein sequence ID" value="PIZ88705.1"/>
    <property type="molecule type" value="Genomic_DNA"/>
</dbReference>